<dbReference type="AlphaFoldDB" id="A0A4E0QWU6"/>
<evidence type="ECO:0000313" key="2">
    <source>
        <dbReference type="EMBL" id="THD19599.1"/>
    </source>
</evidence>
<dbReference type="InterPro" id="IPR048270">
    <property type="entry name" value="PNMA_C"/>
</dbReference>
<accession>A0A4E0QWU6</accession>
<dbReference type="Pfam" id="PF14893">
    <property type="entry name" value="PNMA"/>
    <property type="match status" value="1"/>
</dbReference>
<proteinExistence type="predicted"/>
<gene>
    <name evidence="2" type="ORF">D915_009629</name>
</gene>
<dbReference type="Proteomes" id="UP000230066">
    <property type="component" value="Unassembled WGS sequence"/>
</dbReference>
<comment type="caution">
    <text evidence="2">The sequence shown here is derived from an EMBL/GenBank/DDBJ whole genome shotgun (WGS) entry which is preliminary data.</text>
</comment>
<sequence>MTPSIPPPERFCLGDNFRRWAAEAEDYIEAFPPNERRRALLSLLDGEAKDIARDSRILDEEITNATFTRLCHYLTEEPDIMTVRLQLQSRVQLPGERFSEFVRQLRNLARDAFPDLDLAAQEDKMREQITVGAPEHDEWATLQSRDPDLKLVYHRLAHNGLRPSSSEIATSSYFARCFWALWPHLKIVDGVMFFQNSPDYMLRIIVPRGAVDTVL</sequence>
<evidence type="ECO:0000259" key="1">
    <source>
        <dbReference type="Pfam" id="PF14893"/>
    </source>
</evidence>
<keyword evidence="3" id="KW-1185">Reference proteome</keyword>
<dbReference type="EMBL" id="JXXN02006032">
    <property type="protein sequence ID" value="THD19599.1"/>
    <property type="molecule type" value="Genomic_DNA"/>
</dbReference>
<feature type="domain" description="Paraneoplastic antigen Ma-like C-terminal" evidence="1">
    <location>
        <begin position="15"/>
        <end position="118"/>
    </location>
</feature>
<reference evidence="2" key="1">
    <citation type="submission" date="2019-03" db="EMBL/GenBank/DDBJ databases">
        <title>Improved annotation for the trematode Fasciola hepatica.</title>
        <authorList>
            <person name="Choi Y.-J."/>
            <person name="Martin J."/>
            <person name="Mitreva M."/>
        </authorList>
    </citation>
    <scope>NUCLEOTIDE SEQUENCE [LARGE SCALE GENOMIC DNA]</scope>
</reference>
<organism evidence="2 3">
    <name type="scientific">Fasciola hepatica</name>
    <name type="common">Liver fluke</name>
    <dbReference type="NCBI Taxonomy" id="6192"/>
    <lineage>
        <taxon>Eukaryota</taxon>
        <taxon>Metazoa</taxon>
        <taxon>Spiralia</taxon>
        <taxon>Lophotrochozoa</taxon>
        <taxon>Platyhelminthes</taxon>
        <taxon>Trematoda</taxon>
        <taxon>Digenea</taxon>
        <taxon>Plagiorchiida</taxon>
        <taxon>Echinostomata</taxon>
        <taxon>Echinostomatoidea</taxon>
        <taxon>Fasciolidae</taxon>
        <taxon>Fasciola</taxon>
    </lineage>
</organism>
<name>A0A4E0QWU6_FASHE</name>
<evidence type="ECO:0000313" key="3">
    <source>
        <dbReference type="Proteomes" id="UP000230066"/>
    </source>
</evidence>
<protein>
    <recommendedName>
        <fullName evidence="1">Paraneoplastic antigen Ma-like C-terminal domain-containing protein</fullName>
    </recommendedName>
</protein>